<gene>
    <name evidence="12" type="ORF">COY10_02030</name>
</gene>
<dbReference type="PANTHER" id="PTHR43394:SF1">
    <property type="entry name" value="ATP-BINDING CASSETTE SUB-FAMILY B MEMBER 10, MITOCHONDRIAL"/>
    <property type="match status" value="1"/>
</dbReference>
<accession>A0A2M7UD48</accession>
<dbReference type="SUPFAM" id="SSF52540">
    <property type="entry name" value="P-loop containing nucleoside triphosphate hydrolases"/>
    <property type="match status" value="1"/>
</dbReference>
<keyword evidence="5" id="KW-0547">Nucleotide-binding</keyword>
<evidence type="ECO:0000259" key="10">
    <source>
        <dbReference type="PROSITE" id="PS50893"/>
    </source>
</evidence>
<dbReference type="GO" id="GO:0005524">
    <property type="term" value="F:ATP binding"/>
    <property type="evidence" value="ECO:0007669"/>
    <property type="project" value="UniProtKB-KW"/>
</dbReference>
<organism evidence="12 13">
    <name type="scientific">Candidatus Portnoybacteria bacterium CG_4_10_14_0_2_um_filter_43_36</name>
    <dbReference type="NCBI Taxonomy" id="1974798"/>
    <lineage>
        <taxon>Bacteria</taxon>
        <taxon>Candidatus Portnoyibacteriota</taxon>
    </lineage>
</organism>
<evidence type="ECO:0000256" key="6">
    <source>
        <dbReference type="ARBA" id="ARBA00022840"/>
    </source>
</evidence>
<dbReference type="Gene3D" id="3.40.50.300">
    <property type="entry name" value="P-loop containing nucleotide triphosphate hydrolases"/>
    <property type="match status" value="1"/>
</dbReference>
<comment type="subcellular location">
    <subcellularLocation>
        <location evidence="1">Cell membrane</location>
        <topology evidence="1">Multi-pass membrane protein</topology>
    </subcellularLocation>
</comment>
<dbReference type="InterPro" id="IPR011527">
    <property type="entry name" value="ABC1_TM_dom"/>
</dbReference>
<evidence type="ECO:0008006" key="14">
    <source>
        <dbReference type="Google" id="ProtNLM"/>
    </source>
</evidence>
<dbReference type="SUPFAM" id="SSF90123">
    <property type="entry name" value="ABC transporter transmembrane region"/>
    <property type="match status" value="1"/>
</dbReference>
<keyword evidence="4 9" id="KW-0812">Transmembrane</keyword>
<feature type="domain" description="ABC transmembrane type-1" evidence="11">
    <location>
        <begin position="38"/>
        <end position="326"/>
    </location>
</feature>
<dbReference type="Gene3D" id="1.20.1560.10">
    <property type="entry name" value="ABC transporter type 1, transmembrane domain"/>
    <property type="match status" value="1"/>
</dbReference>
<evidence type="ECO:0000256" key="8">
    <source>
        <dbReference type="ARBA" id="ARBA00023136"/>
    </source>
</evidence>
<dbReference type="Pfam" id="PF00005">
    <property type="entry name" value="ABC_tran"/>
    <property type="match status" value="1"/>
</dbReference>
<dbReference type="GO" id="GO:0016887">
    <property type="term" value="F:ATP hydrolysis activity"/>
    <property type="evidence" value="ECO:0007669"/>
    <property type="project" value="InterPro"/>
</dbReference>
<evidence type="ECO:0000313" key="13">
    <source>
        <dbReference type="Proteomes" id="UP000231688"/>
    </source>
</evidence>
<dbReference type="GO" id="GO:0005886">
    <property type="term" value="C:plasma membrane"/>
    <property type="evidence" value="ECO:0007669"/>
    <property type="project" value="UniProtKB-SubCell"/>
</dbReference>
<feature type="transmembrane region" description="Helical" evidence="9">
    <location>
        <begin position="167"/>
        <end position="195"/>
    </location>
</feature>
<dbReference type="InterPro" id="IPR003593">
    <property type="entry name" value="AAA+_ATPase"/>
</dbReference>
<feature type="transmembrane region" description="Helical" evidence="9">
    <location>
        <begin position="265"/>
        <end position="288"/>
    </location>
</feature>
<evidence type="ECO:0000256" key="3">
    <source>
        <dbReference type="ARBA" id="ARBA00022475"/>
    </source>
</evidence>
<evidence type="ECO:0000313" key="12">
    <source>
        <dbReference type="EMBL" id="PIZ69163.1"/>
    </source>
</evidence>
<dbReference type="FunFam" id="3.40.50.300:FF:000221">
    <property type="entry name" value="Multidrug ABC transporter ATP-binding protein"/>
    <property type="match status" value="1"/>
</dbReference>
<keyword evidence="8 9" id="KW-0472">Membrane</keyword>
<dbReference type="InterPro" id="IPR039421">
    <property type="entry name" value="Type_1_exporter"/>
</dbReference>
<name>A0A2M7UD48_9BACT</name>
<dbReference type="EMBL" id="PFOH01000055">
    <property type="protein sequence ID" value="PIZ69163.1"/>
    <property type="molecule type" value="Genomic_DNA"/>
</dbReference>
<dbReference type="SMART" id="SM00382">
    <property type="entry name" value="AAA"/>
    <property type="match status" value="1"/>
</dbReference>
<protein>
    <recommendedName>
        <fullName evidence="14">ABC transporter ATP-binding protein</fullName>
    </recommendedName>
</protein>
<keyword evidence="3" id="KW-1003">Cell membrane</keyword>
<keyword evidence="2" id="KW-0813">Transport</keyword>
<dbReference type="GO" id="GO:0015421">
    <property type="term" value="F:ABC-type oligopeptide transporter activity"/>
    <property type="evidence" value="ECO:0007669"/>
    <property type="project" value="TreeGrafter"/>
</dbReference>
<feature type="domain" description="ABC transporter" evidence="10">
    <location>
        <begin position="361"/>
        <end position="601"/>
    </location>
</feature>
<dbReference type="Proteomes" id="UP000231688">
    <property type="component" value="Unassembled WGS sequence"/>
</dbReference>
<evidence type="ECO:0000256" key="1">
    <source>
        <dbReference type="ARBA" id="ARBA00004651"/>
    </source>
</evidence>
<dbReference type="PROSITE" id="PS50929">
    <property type="entry name" value="ABC_TM1F"/>
    <property type="match status" value="1"/>
</dbReference>
<keyword evidence="7 9" id="KW-1133">Transmembrane helix</keyword>
<dbReference type="PANTHER" id="PTHR43394">
    <property type="entry name" value="ATP-DEPENDENT PERMEASE MDL1, MITOCHONDRIAL"/>
    <property type="match status" value="1"/>
</dbReference>
<feature type="transmembrane region" description="Helical" evidence="9">
    <location>
        <begin position="34"/>
        <end position="53"/>
    </location>
</feature>
<proteinExistence type="predicted"/>
<sequence length="607" mass="69824">MSNMSKKKKSKISIIANLAKNSLRLTKIVWGEKKGTVILLLFISFALSAFSFLQSGSRGLLINELVKIVGGQSISFYFLILIGAIIVANFLPSLFYAWESYLFKLFWFFLEEKFELLLIKKKGEVDIAVREDPKKNDLINKVFESGVWRIQNFVDRQFYIMQGAMEVVIAAAVLIFANWWVFTLIFIGTIPELVVEMKYGRRVWNIHTSKAEIKRKFWNVKSHFERLPSLVELKLFQNTLYFIDIIRDLFRNFREEEKRNERKRLWYRLISLTVGQIVVAVATIWFIFEVINGNIQIGTLTFIIASIGNLRRSLSGLFNSFGQQYQDNLFITDVFKFLDLKPIVKKKEKGIVLDSGKAPKIVFDDVTFRYPGTDKVVLKNFSLSIAPGEKIAFVGVNGAGKTTFVKLLCRFYDPDKGRILIDGHDLREIDLESWYIQLGAIFQDYAHYHFLVKEAIAMGRTGQKPAIEKVKEAAKAGEADIFIEEWEKAYGQMLGKEFTGGVEPSIGQWQKLALARVFYRDPKVLVLDEPTSSIDAEAEAKIFERIEKISQDRTVILISHRFSTVRRANRIAVIKRGKIDGLGTHEELLKKDGTYARLFKLQAEKYQ</sequence>
<dbReference type="InterPro" id="IPR027417">
    <property type="entry name" value="P-loop_NTPase"/>
</dbReference>
<dbReference type="InterPro" id="IPR003439">
    <property type="entry name" value="ABC_transporter-like_ATP-bd"/>
</dbReference>
<feature type="transmembrane region" description="Helical" evidence="9">
    <location>
        <begin position="74"/>
        <end position="98"/>
    </location>
</feature>
<dbReference type="InterPro" id="IPR036640">
    <property type="entry name" value="ABC1_TM_sf"/>
</dbReference>
<evidence type="ECO:0000256" key="9">
    <source>
        <dbReference type="SAM" id="Phobius"/>
    </source>
</evidence>
<evidence type="ECO:0000256" key="7">
    <source>
        <dbReference type="ARBA" id="ARBA00022989"/>
    </source>
</evidence>
<evidence type="ECO:0000256" key="5">
    <source>
        <dbReference type="ARBA" id="ARBA00022741"/>
    </source>
</evidence>
<comment type="caution">
    <text evidence="12">The sequence shown here is derived from an EMBL/GenBank/DDBJ whole genome shotgun (WGS) entry which is preliminary data.</text>
</comment>
<dbReference type="AlphaFoldDB" id="A0A2M7UD48"/>
<evidence type="ECO:0000256" key="4">
    <source>
        <dbReference type="ARBA" id="ARBA00022692"/>
    </source>
</evidence>
<dbReference type="PROSITE" id="PS50893">
    <property type="entry name" value="ABC_TRANSPORTER_2"/>
    <property type="match status" value="1"/>
</dbReference>
<keyword evidence="6" id="KW-0067">ATP-binding</keyword>
<evidence type="ECO:0000259" key="11">
    <source>
        <dbReference type="PROSITE" id="PS50929"/>
    </source>
</evidence>
<reference evidence="13" key="1">
    <citation type="submission" date="2017-09" db="EMBL/GenBank/DDBJ databases">
        <title>Depth-based differentiation of microbial function through sediment-hosted aquifers and enrichment of novel symbionts in the deep terrestrial subsurface.</title>
        <authorList>
            <person name="Probst A.J."/>
            <person name="Ladd B."/>
            <person name="Jarett J.K."/>
            <person name="Geller-Mcgrath D.E."/>
            <person name="Sieber C.M.K."/>
            <person name="Emerson J.B."/>
            <person name="Anantharaman K."/>
            <person name="Thomas B.C."/>
            <person name="Malmstrom R."/>
            <person name="Stieglmeier M."/>
            <person name="Klingl A."/>
            <person name="Woyke T."/>
            <person name="Ryan C.M."/>
            <person name="Banfield J.F."/>
        </authorList>
    </citation>
    <scope>NUCLEOTIDE SEQUENCE [LARGE SCALE GENOMIC DNA]</scope>
</reference>
<evidence type="ECO:0000256" key="2">
    <source>
        <dbReference type="ARBA" id="ARBA00022448"/>
    </source>
</evidence>